<keyword evidence="3" id="KW-1185">Reference proteome</keyword>
<gene>
    <name evidence="2" type="ORF">FPHYL_8208</name>
</gene>
<dbReference type="Proteomes" id="UP000582016">
    <property type="component" value="Unassembled WGS sequence"/>
</dbReference>
<dbReference type="AlphaFoldDB" id="A0A8H5JHC0"/>
<evidence type="ECO:0000313" key="2">
    <source>
        <dbReference type="EMBL" id="KAF5555419.1"/>
    </source>
</evidence>
<organism evidence="2 3">
    <name type="scientific">Fusarium phyllophilum</name>
    <dbReference type="NCBI Taxonomy" id="47803"/>
    <lineage>
        <taxon>Eukaryota</taxon>
        <taxon>Fungi</taxon>
        <taxon>Dikarya</taxon>
        <taxon>Ascomycota</taxon>
        <taxon>Pezizomycotina</taxon>
        <taxon>Sordariomycetes</taxon>
        <taxon>Hypocreomycetidae</taxon>
        <taxon>Hypocreales</taxon>
        <taxon>Nectriaceae</taxon>
        <taxon>Fusarium</taxon>
        <taxon>Fusarium fujikuroi species complex</taxon>
    </lineage>
</organism>
<protein>
    <submittedName>
        <fullName evidence="2">Quinate permease</fullName>
    </submittedName>
</protein>
<proteinExistence type="predicted"/>
<name>A0A8H5JHC0_9HYPO</name>
<feature type="region of interest" description="Disordered" evidence="1">
    <location>
        <begin position="1"/>
        <end position="128"/>
    </location>
</feature>
<dbReference type="EMBL" id="JAAOAQ010000302">
    <property type="protein sequence ID" value="KAF5555419.1"/>
    <property type="molecule type" value="Genomic_DNA"/>
</dbReference>
<reference evidence="2 3" key="1">
    <citation type="submission" date="2020-05" db="EMBL/GenBank/DDBJ databases">
        <title>Identification and distribution of gene clusters putatively required for synthesis of sphingolipid metabolism inhibitors in phylogenetically diverse species of the filamentous fungus Fusarium.</title>
        <authorList>
            <person name="Kim H.-S."/>
            <person name="Busman M."/>
            <person name="Brown D.W."/>
            <person name="Divon H."/>
            <person name="Uhlig S."/>
            <person name="Proctor R.H."/>
        </authorList>
    </citation>
    <scope>NUCLEOTIDE SEQUENCE [LARGE SCALE GENOMIC DNA]</scope>
    <source>
        <strain evidence="2 3">NRRL 13617</strain>
    </source>
</reference>
<comment type="caution">
    <text evidence="2">The sequence shown here is derived from an EMBL/GenBank/DDBJ whole genome shotgun (WGS) entry which is preliminary data.</text>
</comment>
<feature type="compositionally biased region" description="Polar residues" evidence="1">
    <location>
        <begin position="21"/>
        <end position="37"/>
    </location>
</feature>
<sequence length="165" mass="18699">MQTVNPNSLTQRASYAPSYTERPSNPTTASSSAGLPQNNTSSPSPYSNTGRQETWMGSVGFTDRFTRDSIGYGRATPDTTLTYEPEPLEPLFGMAQHLPQLPPPDMQQPTARSRNRRGDKTWSRKQSHSGYIEVPRKVIHNGKENVVMRTIYYNRSYGEYWHSRP</sequence>
<feature type="compositionally biased region" description="Polar residues" evidence="1">
    <location>
        <begin position="1"/>
        <end position="13"/>
    </location>
</feature>
<accession>A0A8H5JHC0</accession>
<evidence type="ECO:0000256" key="1">
    <source>
        <dbReference type="SAM" id="MobiDB-lite"/>
    </source>
</evidence>
<feature type="compositionally biased region" description="Low complexity" evidence="1">
    <location>
        <begin position="38"/>
        <end position="49"/>
    </location>
</feature>
<evidence type="ECO:0000313" key="3">
    <source>
        <dbReference type="Proteomes" id="UP000582016"/>
    </source>
</evidence>
<dbReference type="OrthoDB" id="5100126at2759"/>